<protein>
    <submittedName>
        <fullName evidence="1">5990_t:CDS:1</fullName>
    </submittedName>
</protein>
<gene>
    <name evidence="1" type="ORF">RFULGI_LOCUS4245</name>
</gene>
<organism evidence="1 2">
    <name type="scientific">Racocetra fulgida</name>
    <dbReference type="NCBI Taxonomy" id="60492"/>
    <lineage>
        <taxon>Eukaryota</taxon>
        <taxon>Fungi</taxon>
        <taxon>Fungi incertae sedis</taxon>
        <taxon>Mucoromycota</taxon>
        <taxon>Glomeromycotina</taxon>
        <taxon>Glomeromycetes</taxon>
        <taxon>Diversisporales</taxon>
        <taxon>Gigasporaceae</taxon>
        <taxon>Racocetra</taxon>
    </lineage>
</organism>
<evidence type="ECO:0000313" key="2">
    <source>
        <dbReference type="Proteomes" id="UP000789396"/>
    </source>
</evidence>
<reference evidence="1" key="1">
    <citation type="submission" date="2021-06" db="EMBL/GenBank/DDBJ databases">
        <authorList>
            <person name="Kallberg Y."/>
            <person name="Tangrot J."/>
            <person name="Rosling A."/>
        </authorList>
    </citation>
    <scope>NUCLEOTIDE SEQUENCE</scope>
    <source>
        <strain evidence="1">IN212</strain>
    </source>
</reference>
<dbReference type="AlphaFoldDB" id="A0A9N9FLF2"/>
<name>A0A9N9FLF2_9GLOM</name>
<keyword evidence="2" id="KW-1185">Reference proteome</keyword>
<sequence>MLTGNKELELVIVSCDTDLAQTSLETSLQWLSVETLRFICQGIGLSELGQKQEITFRLVKKCRTQIGLKDPANKSVDNAAEAYSKLAALGQSFMPSYEALVDKALVSGNMEYVCLARQVILERAYVVRVADKDG</sequence>
<dbReference type="EMBL" id="CAJVPZ010004128">
    <property type="protein sequence ID" value="CAG8541558.1"/>
    <property type="molecule type" value="Genomic_DNA"/>
</dbReference>
<evidence type="ECO:0000313" key="1">
    <source>
        <dbReference type="EMBL" id="CAG8541558.1"/>
    </source>
</evidence>
<comment type="caution">
    <text evidence="1">The sequence shown here is derived from an EMBL/GenBank/DDBJ whole genome shotgun (WGS) entry which is preliminary data.</text>
</comment>
<proteinExistence type="predicted"/>
<dbReference type="Proteomes" id="UP000789396">
    <property type="component" value="Unassembled WGS sequence"/>
</dbReference>
<accession>A0A9N9FLF2</accession>